<accession>A0ABV0BJE1</accession>
<dbReference type="NCBIfam" id="TIGR01096">
    <property type="entry name" value="3A0103s03R"/>
    <property type="match status" value="1"/>
</dbReference>
<evidence type="ECO:0000256" key="6">
    <source>
        <dbReference type="RuleBase" id="RU003744"/>
    </source>
</evidence>
<keyword evidence="10" id="KW-1185">Reference proteome</keyword>
<sequence length="281" mass="30279">MTFLKVISVATAGFIAICGTAAAQTRTVKIASEGAYPPWNITQPDGKLGGFEIELAQNLCERMKVKCEISAQEWDGLIPGMNVGKYDAIMAGMSITEERLKAIDFSIPYAREPNGFMVEKGTKLADMPGAGKVINLDKDEAEAIKVLNEIKPLLKGRTLGVQISTTHSLLADKYLKGAVEVKQYKSTPEHDLDLSAGRIDIVLADRSTLDTSLATPELKNFTHAGPMFVGGVVGNGVGVGLRKGDKELKALFDAAIKSAIEDGTVQKLSEKWFHADNTPRD</sequence>
<evidence type="ECO:0000256" key="5">
    <source>
        <dbReference type="ARBA" id="ARBA00022764"/>
    </source>
</evidence>
<name>A0ABV0BJE1_9HYPH</name>
<dbReference type="Proteomes" id="UP001418637">
    <property type="component" value="Unassembled WGS sequence"/>
</dbReference>
<protein>
    <submittedName>
        <fullName evidence="9">Lysine/arginine/ornithine ABC transporter substrate-binding protein</fullName>
    </submittedName>
</protein>
<comment type="subcellular location">
    <subcellularLocation>
        <location evidence="1">Periplasm</location>
    </subcellularLocation>
</comment>
<keyword evidence="5" id="KW-0574">Periplasm</keyword>
<dbReference type="RefSeq" id="WP_346337115.1">
    <property type="nucleotide sequence ID" value="NZ_JBBYXI010000003.1"/>
</dbReference>
<evidence type="ECO:0000256" key="2">
    <source>
        <dbReference type="ARBA" id="ARBA00010333"/>
    </source>
</evidence>
<gene>
    <name evidence="9" type="ORF">WJT86_08395</name>
</gene>
<evidence type="ECO:0000256" key="3">
    <source>
        <dbReference type="ARBA" id="ARBA00022448"/>
    </source>
</evidence>
<dbReference type="PANTHER" id="PTHR35936">
    <property type="entry name" value="MEMBRANE-BOUND LYTIC MUREIN TRANSGLYCOSYLASE F"/>
    <property type="match status" value="1"/>
</dbReference>
<feature type="signal peptide" evidence="7">
    <location>
        <begin position="1"/>
        <end position="23"/>
    </location>
</feature>
<evidence type="ECO:0000256" key="1">
    <source>
        <dbReference type="ARBA" id="ARBA00004418"/>
    </source>
</evidence>
<keyword evidence="3" id="KW-0813">Transport</keyword>
<comment type="caution">
    <text evidence="9">The sequence shown here is derived from an EMBL/GenBank/DDBJ whole genome shotgun (WGS) entry which is preliminary data.</text>
</comment>
<organism evidence="9 10">
    <name type="scientific">Hohaiivirga grylli</name>
    <dbReference type="NCBI Taxonomy" id="3133970"/>
    <lineage>
        <taxon>Bacteria</taxon>
        <taxon>Pseudomonadati</taxon>
        <taxon>Pseudomonadota</taxon>
        <taxon>Alphaproteobacteria</taxon>
        <taxon>Hyphomicrobiales</taxon>
        <taxon>Methylobacteriaceae</taxon>
        <taxon>Hohaiivirga</taxon>
    </lineage>
</organism>
<proteinExistence type="inferred from homology"/>
<dbReference type="Pfam" id="PF00497">
    <property type="entry name" value="SBP_bac_3"/>
    <property type="match status" value="1"/>
</dbReference>
<evidence type="ECO:0000259" key="8">
    <source>
        <dbReference type="SMART" id="SM00062"/>
    </source>
</evidence>
<evidence type="ECO:0000256" key="4">
    <source>
        <dbReference type="ARBA" id="ARBA00022729"/>
    </source>
</evidence>
<dbReference type="PROSITE" id="PS01039">
    <property type="entry name" value="SBP_BACTERIAL_3"/>
    <property type="match status" value="1"/>
</dbReference>
<feature type="domain" description="Solute-binding protein family 3/N-terminal" evidence="8">
    <location>
        <begin position="27"/>
        <end position="276"/>
    </location>
</feature>
<dbReference type="PANTHER" id="PTHR35936:SF17">
    <property type="entry name" value="ARGININE-BINDING EXTRACELLULAR PROTEIN ARTP"/>
    <property type="match status" value="1"/>
</dbReference>
<comment type="similarity">
    <text evidence="2 6">Belongs to the bacterial solute-binding protein 3 family.</text>
</comment>
<feature type="chain" id="PRO_5045767004" evidence="7">
    <location>
        <begin position="24"/>
        <end position="281"/>
    </location>
</feature>
<dbReference type="EMBL" id="JBBYXI010000003">
    <property type="protein sequence ID" value="MEN3931074.1"/>
    <property type="molecule type" value="Genomic_DNA"/>
</dbReference>
<dbReference type="InterPro" id="IPR005768">
    <property type="entry name" value="Lys_Arg_Orn-bd"/>
</dbReference>
<dbReference type="SMART" id="SM00062">
    <property type="entry name" value="PBPb"/>
    <property type="match status" value="1"/>
</dbReference>
<evidence type="ECO:0000313" key="10">
    <source>
        <dbReference type="Proteomes" id="UP001418637"/>
    </source>
</evidence>
<dbReference type="SUPFAM" id="SSF53850">
    <property type="entry name" value="Periplasmic binding protein-like II"/>
    <property type="match status" value="1"/>
</dbReference>
<reference evidence="9 10" key="1">
    <citation type="submission" date="2024-04" db="EMBL/GenBank/DDBJ databases">
        <title>A novel species isolated from cricket.</title>
        <authorList>
            <person name="Wang H.-C."/>
        </authorList>
    </citation>
    <scope>NUCLEOTIDE SEQUENCE [LARGE SCALE GENOMIC DNA]</scope>
    <source>
        <strain evidence="9 10">WL0021</strain>
    </source>
</reference>
<evidence type="ECO:0000313" key="9">
    <source>
        <dbReference type="EMBL" id="MEN3931074.1"/>
    </source>
</evidence>
<dbReference type="InterPro" id="IPR018313">
    <property type="entry name" value="SBP_3_CS"/>
</dbReference>
<dbReference type="Gene3D" id="3.40.190.10">
    <property type="entry name" value="Periplasmic binding protein-like II"/>
    <property type="match status" value="2"/>
</dbReference>
<evidence type="ECO:0000256" key="7">
    <source>
        <dbReference type="SAM" id="SignalP"/>
    </source>
</evidence>
<dbReference type="InterPro" id="IPR001638">
    <property type="entry name" value="Solute-binding_3/MltF_N"/>
</dbReference>
<keyword evidence="4 7" id="KW-0732">Signal</keyword>